<dbReference type="CDD" id="cd08249">
    <property type="entry name" value="enoyl_reductase_like"/>
    <property type="match status" value="1"/>
</dbReference>
<dbReference type="AlphaFoldDB" id="A0A1A6A8F5"/>
<dbReference type="Gene3D" id="3.90.180.10">
    <property type="entry name" value="Medium-chain alcohol dehydrogenases, catalytic domain"/>
    <property type="match status" value="1"/>
</dbReference>
<dbReference type="InterPro" id="IPR047122">
    <property type="entry name" value="Trans-enoyl_RdTase-like"/>
</dbReference>
<dbReference type="EMBL" id="KI894030">
    <property type="protein sequence ID" value="OBR86336.1"/>
    <property type="molecule type" value="Genomic_DNA"/>
</dbReference>
<dbReference type="Proteomes" id="UP000078595">
    <property type="component" value="Chromosome 4"/>
</dbReference>
<dbReference type="VEuPathDB" id="FungiDB:I303_04060"/>
<accession>A0A1A6A8F5</accession>
<dbReference type="STRING" id="1296121.A0A1A6A8F5"/>
<reference evidence="3" key="2">
    <citation type="submission" date="2013-07" db="EMBL/GenBank/DDBJ databases">
        <authorList>
            <consortium name="The Broad Institute Genome Sequencing Platform"/>
            <person name="Cuomo C."/>
            <person name="Litvintseva A."/>
            <person name="Chen Y."/>
            <person name="Heitman J."/>
            <person name="Sun S."/>
            <person name="Springer D."/>
            <person name="Dromer F."/>
            <person name="Young S.K."/>
            <person name="Zeng Q."/>
            <person name="Gargeya S."/>
            <person name="Fitzgerald M."/>
            <person name="Abouelleil A."/>
            <person name="Alvarado L."/>
            <person name="Berlin A.M."/>
            <person name="Chapman S.B."/>
            <person name="Dewar J."/>
            <person name="Goldberg J."/>
            <person name="Griggs A."/>
            <person name="Gujja S."/>
            <person name="Hansen M."/>
            <person name="Howarth C."/>
            <person name="Imamovic A."/>
            <person name="Larimer J."/>
            <person name="McCowan C."/>
            <person name="Murphy C."/>
            <person name="Pearson M."/>
            <person name="Priest M."/>
            <person name="Roberts A."/>
            <person name="Saif S."/>
            <person name="Shea T."/>
            <person name="Sykes S."/>
            <person name="Wortman J."/>
            <person name="Nusbaum C."/>
            <person name="Birren B."/>
        </authorList>
    </citation>
    <scope>NUCLEOTIDE SEQUENCE</scope>
    <source>
        <strain evidence="3">CBS 10117</strain>
    </source>
</reference>
<dbReference type="InterPro" id="IPR011032">
    <property type="entry name" value="GroES-like_sf"/>
</dbReference>
<dbReference type="SMART" id="SM00829">
    <property type="entry name" value="PKS_ER"/>
    <property type="match status" value="1"/>
</dbReference>
<dbReference type="PANTHER" id="PTHR45348">
    <property type="entry name" value="HYPOTHETICAL OXIDOREDUCTASE (EUROFUNG)"/>
    <property type="match status" value="1"/>
</dbReference>
<evidence type="ECO:0000313" key="2">
    <source>
        <dbReference type="EMBL" id="OBR86336.1"/>
    </source>
</evidence>
<reference evidence="3" key="3">
    <citation type="submission" date="2024-02" db="EMBL/GenBank/DDBJ databases">
        <title>Comparative genomics of Cryptococcus and Kwoniella reveals pathogenesis evolution and contrasting modes of karyotype evolution via chromosome fusion or intercentromeric recombination.</title>
        <authorList>
            <person name="Coelho M.A."/>
            <person name="David-Palma M."/>
            <person name="Shea T."/>
            <person name="Bowers K."/>
            <person name="McGinley-Smith S."/>
            <person name="Mohammad A.W."/>
            <person name="Gnirke A."/>
            <person name="Yurkov A.M."/>
            <person name="Nowrousian M."/>
            <person name="Sun S."/>
            <person name="Cuomo C.A."/>
            <person name="Heitman J."/>
        </authorList>
    </citation>
    <scope>NUCLEOTIDE SEQUENCE</scope>
    <source>
        <strain evidence="3">CBS 10117</strain>
    </source>
</reference>
<dbReference type="SUPFAM" id="SSF51735">
    <property type="entry name" value="NAD(P)-binding Rossmann-fold domains"/>
    <property type="match status" value="1"/>
</dbReference>
<dbReference type="RefSeq" id="XP_018264178.1">
    <property type="nucleotide sequence ID" value="XM_018407370.1"/>
</dbReference>
<dbReference type="EMBL" id="CP144533">
    <property type="protein sequence ID" value="WWC61457.1"/>
    <property type="molecule type" value="Genomic_DNA"/>
</dbReference>
<dbReference type="InterPro" id="IPR013154">
    <property type="entry name" value="ADH-like_N"/>
</dbReference>
<keyword evidence="4" id="KW-1185">Reference proteome</keyword>
<dbReference type="Pfam" id="PF08240">
    <property type="entry name" value="ADH_N"/>
    <property type="match status" value="1"/>
</dbReference>
<dbReference type="OrthoDB" id="10257049at2759"/>
<dbReference type="InterPro" id="IPR013149">
    <property type="entry name" value="ADH-like_C"/>
</dbReference>
<dbReference type="KEGG" id="kdj:28967759"/>
<organism evidence="2">
    <name type="scientific">Kwoniella dejecticola CBS 10117</name>
    <dbReference type="NCBI Taxonomy" id="1296121"/>
    <lineage>
        <taxon>Eukaryota</taxon>
        <taxon>Fungi</taxon>
        <taxon>Dikarya</taxon>
        <taxon>Basidiomycota</taxon>
        <taxon>Agaricomycotina</taxon>
        <taxon>Tremellomycetes</taxon>
        <taxon>Tremellales</taxon>
        <taxon>Cryptococcaceae</taxon>
        <taxon>Kwoniella</taxon>
    </lineage>
</organism>
<dbReference type="InterPro" id="IPR020843">
    <property type="entry name" value="ER"/>
</dbReference>
<dbReference type="Pfam" id="PF00107">
    <property type="entry name" value="ADH_zinc_N"/>
    <property type="match status" value="1"/>
</dbReference>
<dbReference type="PANTHER" id="PTHR45348:SF7">
    <property type="entry name" value="ZINC BINDING OXIDOREDUCTASE, PUTATIVE-RELATED"/>
    <property type="match status" value="1"/>
</dbReference>
<dbReference type="SUPFAM" id="SSF50129">
    <property type="entry name" value="GroES-like"/>
    <property type="match status" value="1"/>
</dbReference>
<proteinExistence type="predicted"/>
<protein>
    <recommendedName>
        <fullName evidence="1">Enoyl reductase (ER) domain-containing protein</fullName>
    </recommendedName>
</protein>
<evidence type="ECO:0000313" key="4">
    <source>
        <dbReference type="Proteomes" id="UP000078595"/>
    </source>
</evidence>
<name>A0A1A6A8F5_9TREE</name>
<dbReference type="GeneID" id="28967759"/>
<sequence>MTSTIPTTMKAVIEDQAASWVTIKDVPVPEPGENEVLIKVEYAAQNPSDWKLAAYMSVDGMTQGCDYSGTIVKLGSNLKVDLQVGDKIAGTITGGTVKGRGSYAEYMVAETDLTFKVPEGTDMAGASTFGVAWGTAAQIFFQSQTHSLTPLKPVEGSPWYTLYSGATSVGLFAIQIAKLLGYKVLTFASPHSFELVKSYGADEVINYKDADAVEQALKITNGGTELGFDTISEGGSFKIALGALGPKGKVLNVINPIPEEAKAIRPEIPLFHTIFYTTLGKELNFSPRTPDQPTIIPLIPENAAFGKEYHARTSELIAKHRIRANPVDLRQGLEAISQGLKDQMEGKVSGKKIVYKIA</sequence>
<dbReference type="Gene3D" id="3.40.50.720">
    <property type="entry name" value="NAD(P)-binding Rossmann-like Domain"/>
    <property type="match status" value="1"/>
</dbReference>
<dbReference type="GO" id="GO:0016651">
    <property type="term" value="F:oxidoreductase activity, acting on NAD(P)H"/>
    <property type="evidence" value="ECO:0007669"/>
    <property type="project" value="InterPro"/>
</dbReference>
<evidence type="ECO:0000313" key="3">
    <source>
        <dbReference type="EMBL" id="WWC61457.1"/>
    </source>
</evidence>
<evidence type="ECO:0000259" key="1">
    <source>
        <dbReference type="SMART" id="SM00829"/>
    </source>
</evidence>
<reference evidence="2" key="1">
    <citation type="submission" date="2013-07" db="EMBL/GenBank/DDBJ databases">
        <title>The Genome Sequence of Cryptococcus dejecticola CBS10117.</title>
        <authorList>
            <consortium name="The Broad Institute Genome Sequencing Platform"/>
            <person name="Cuomo C."/>
            <person name="Litvintseva A."/>
            <person name="Chen Y."/>
            <person name="Heitman J."/>
            <person name="Sun S."/>
            <person name="Springer D."/>
            <person name="Dromer F."/>
            <person name="Young S.K."/>
            <person name="Zeng Q."/>
            <person name="Gargeya S."/>
            <person name="Fitzgerald M."/>
            <person name="Abouelleil A."/>
            <person name="Alvarado L."/>
            <person name="Berlin A.M."/>
            <person name="Chapman S.B."/>
            <person name="Dewar J."/>
            <person name="Goldberg J."/>
            <person name="Griggs A."/>
            <person name="Gujja S."/>
            <person name="Hansen M."/>
            <person name="Howarth C."/>
            <person name="Imamovic A."/>
            <person name="Larimer J."/>
            <person name="McCowan C."/>
            <person name="Murphy C."/>
            <person name="Pearson M."/>
            <person name="Priest M."/>
            <person name="Roberts A."/>
            <person name="Saif S."/>
            <person name="Shea T."/>
            <person name="Sykes S."/>
            <person name="Wortman J."/>
            <person name="Nusbaum C."/>
            <person name="Birren B."/>
        </authorList>
    </citation>
    <scope>NUCLEOTIDE SEQUENCE [LARGE SCALE GENOMIC DNA]</scope>
    <source>
        <strain evidence="2">CBS 10117</strain>
    </source>
</reference>
<gene>
    <name evidence="2" type="ORF">I303_04060</name>
    <name evidence="3" type="ORF">I303_104041</name>
</gene>
<feature type="domain" description="Enoyl reductase (ER)" evidence="1">
    <location>
        <begin position="16"/>
        <end position="354"/>
    </location>
</feature>
<dbReference type="InterPro" id="IPR036291">
    <property type="entry name" value="NAD(P)-bd_dom_sf"/>
</dbReference>